<organism evidence="2">
    <name type="scientific">Ignisphaera aggregans</name>
    <dbReference type="NCBI Taxonomy" id="334771"/>
    <lineage>
        <taxon>Archaea</taxon>
        <taxon>Thermoproteota</taxon>
        <taxon>Thermoprotei</taxon>
        <taxon>Desulfurococcales</taxon>
        <taxon>Desulfurococcaceae</taxon>
        <taxon>Ignisphaera</taxon>
    </lineage>
</organism>
<reference evidence="2" key="1">
    <citation type="journal article" date="2020" name="mSystems">
        <title>Genome- and Community-Level Interaction Insights into Carbon Utilization and Element Cycling Functions of Hydrothermarchaeota in Hydrothermal Sediment.</title>
        <authorList>
            <person name="Zhou Z."/>
            <person name="Liu Y."/>
            <person name="Xu W."/>
            <person name="Pan J."/>
            <person name="Luo Z.H."/>
            <person name="Li M."/>
        </authorList>
    </citation>
    <scope>NUCLEOTIDE SEQUENCE [LARGE SCALE GENOMIC DNA]</scope>
    <source>
        <strain evidence="1">SpSt-629</strain>
        <strain evidence="2">SpSt-688</strain>
    </source>
</reference>
<comment type="caution">
    <text evidence="2">The sequence shown here is derived from an EMBL/GenBank/DDBJ whole genome shotgun (WGS) entry which is preliminary data.</text>
</comment>
<dbReference type="AlphaFoldDB" id="A0A7J3MX81"/>
<dbReference type="EMBL" id="DTDH01000039">
    <property type="protein sequence ID" value="HGT98056.1"/>
    <property type="molecule type" value="Genomic_DNA"/>
</dbReference>
<dbReference type="EMBL" id="DTAU01000122">
    <property type="protein sequence ID" value="HFQ79281.1"/>
    <property type="molecule type" value="Genomic_DNA"/>
</dbReference>
<name>A0A7J3MX81_9CREN</name>
<accession>A0A7J3MX81</accession>
<proteinExistence type="predicted"/>
<evidence type="ECO:0000313" key="1">
    <source>
        <dbReference type="EMBL" id="HFQ79281.1"/>
    </source>
</evidence>
<evidence type="ECO:0000313" key="2">
    <source>
        <dbReference type="EMBL" id="HGT98056.1"/>
    </source>
</evidence>
<gene>
    <name evidence="1" type="ORF">ENT99_06230</name>
    <name evidence="2" type="ORF">ENU64_01325</name>
</gene>
<sequence length="136" mass="15823">MVEFVEDRSIILMGIEELQAMGYNIISFILDLGRDVEYAGISFEYIMALNKLRPVALIVHLDPNKVRNMNMEYVMKVLLRYNGYLYGSQETVGFLVPIKDNNIKYFIKNTVPKFIEEISGYRIEPRITGYTIDLQL</sequence>
<protein>
    <submittedName>
        <fullName evidence="2">Uncharacterized protein</fullName>
    </submittedName>
</protein>